<dbReference type="KEGG" id="haxz:M0R88_01480"/>
<feature type="transmembrane region" description="Helical" evidence="1">
    <location>
        <begin position="119"/>
        <end position="146"/>
    </location>
</feature>
<keyword evidence="3" id="KW-1185">Reference proteome</keyword>
<keyword evidence="1" id="KW-1133">Transmembrane helix</keyword>
<sequence>MGSDESGVARAGTTFAGVAAVISLAWATGTYAERARPGSLALYGQVVAFSLVISGPVGGGVWKLVVERSDRWSLPHRGAVAGGLTMWLTVAVVVPLVVISNNLQGAFTTGSAAFEAGALFVVGAILGAGLVGVFTIPVGVVVGYLLGRRQSGTLNSLPLVSRFAWPN</sequence>
<accession>A0A8U0IL80</accession>
<proteinExistence type="predicted"/>
<organism evidence="2 3">
    <name type="scientific">Halorussus gelatinilyticus</name>
    <dbReference type="NCBI Taxonomy" id="2937524"/>
    <lineage>
        <taxon>Archaea</taxon>
        <taxon>Methanobacteriati</taxon>
        <taxon>Methanobacteriota</taxon>
        <taxon>Stenosarchaea group</taxon>
        <taxon>Halobacteria</taxon>
        <taxon>Halobacteriales</taxon>
        <taxon>Haladaptataceae</taxon>
        <taxon>Halorussus</taxon>
    </lineage>
</organism>
<evidence type="ECO:0000313" key="2">
    <source>
        <dbReference type="EMBL" id="UPW00789.1"/>
    </source>
</evidence>
<feature type="transmembrane region" description="Helical" evidence="1">
    <location>
        <begin position="40"/>
        <end position="66"/>
    </location>
</feature>
<name>A0A8U0IL80_9EURY</name>
<dbReference type="RefSeq" id="WP_248655197.1">
    <property type="nucleotide sequence ID" value="NZ_CP096658.1"/>
</dbReference>
<gene>
    <name evidence="2" type="ORF">M0R88_01480</name>
</gene>
<evidence type="ECO:0000256" key="1">
    <source>
        <dbReference type="SAM" id="Phobius"/>
    </source>
</evidence>
<dbReference type="Proteomes" id="UP000830434">
    <property type="component" value="Chromosome"/>
</dbReference>
<feature type="transmembrane region" description="Helical" evidence="1">
    <location>
        <begin position="7"/>
        <end position="28"/>
    </location>
</feature>
<evidence type="ECO:0000313" key="3">
    <source>
        <dbReference type="Proteomes" id="UP000830434"/>
    </source>
</evidence>
<reference evidence="2" key="1">
    <citation type="submission" date="2022-04" db="EMBL/GenBank/DDBJ databases">
        <title>Diverse halophilic archaea isolated from saline environments.</title>
        <authorList>
            <person name="Cui H.-L."/>
        </authorList>
    </citation>
    <scope>NUCLEOTIDE SEQUENCE</scope>
    <source>
        <strain evidence="2">XZYJT40</strain>
    </source>
</reference>
<dbReference type="GeneID" id="72188485"/>
<keyword evidence="1" id="KW-0812">Transmembrane</keyword>
<dbReference type="EMBL" id="CP096658">
    <property type="protein sequence ID" value="UPW00789.1"/>
    <property type="molecule type" value="Genomic_DNA"/>
</dbReference>
<feature type="transmembrane region" description="Helical" evidence="1">
    <location>
        <begin position="78"/>
        <end position="99"/>
    </location>
</feature>
<keyword evidence="1" id="KW-0472">Membrane</keyword>
<protein>
    <submittedName>
        <fullName evidence="2">Uncharacterized protein</fullName>
    </submittedName>
</protein>
<dbReference type="AlphaFoldDB" id="A0A8U0IL80"/>